<evidence type="ECO:0000256" key="2">
    <source>
        <dbReference type="PROSITE-ProRule" id="PRU00335"/>
    </source>
</evidence>
<proteinExistence type="predicted"/>
<protein>
    <submittedName>
        <fullName evidence="4">Transcriptional regulator</fullName>
    </submittedName>
</protein>
<evidence type="ECO:0000313" key="5">
    <source>
        <dbReference type="Proteomes" id="UP000033682"/>
    </source>
</evidence>
<feature type="domain" description="HTH tetR-type" evidence="3">
    <location>
        <begin position="7"/>
        <end position="67"/>
    </location>
</feature>
<dbReference type="Proteomes" id="UP000033682">
    <property type="component" value="Unassembled WGS sequence"/>
</dbReference>
<dbReference type="Gene3D" id="1.10.357.10">
    <property type="entry name" value="Tetracycline Repressor, domain 2"/>
    <property type="match status" value="1"/>
</dbReference>
<dbReference type="EMBL" id="JXLG01000003">
    <property type="protein sequence ID" value="KJY62147.1"/>
    <property type="molecule type" value="Genomic_DNA"/>
</dbReference>
<name>A0A0F4LTN8_9LACO</name>
<evidence type="ECO:0000259" key="3">
    <source>
        <dbReference type="PROSITE" id="PS50977"/>
    </source>
</evidence>
<dbReference type="STRING" id="303541.JF72_01280"/>
<feature type="DNA-binding region" description="H-T-H motif" evidence="2">
    <location>
        <begin position="30"/>
        <end position="49"/>
    </location>
</feature>
<dbReference type="HOGENOM" id="CLU_108790_0_0_9"/>
<dbReference type="RefSeq" id="WP_046305896.1">
    <property type="nucleotide sequence ID" value="NZ_CAMKYX010000004.1"/>
</dbReference>
<accession>A0A0F4LTN8</accession>
<dbReference type="Pfam" id="PF00440">
    <property type="entry name" value="TetR_N"/>
    <property type="match status" value="1"/>
</dbReference>
<dbReference type="PATRIC" id="fig|303541.3.peg.271"/>
<sequence>MARRKNFKRRRIILSNTFNLIRENGMDNVSFQMIAEKSGISKSLLQSYYPHKAKLTDDVVRNILNTLDEQVKKFNPTKEGNICARTKAFIYTVAMLGIYDKGLKRIISEVFSSNETLDNWSSMLNSWVKENQIFDEDHFNLNEVEYGIAFVVTGVGRLYHDSSRFSLSAEQLADYATSSLMYSFLHCNQEQVDKALEAGHKIIKSIDIKAIHNAIDTMFDEDKEIVC</sequence>
<keyword evidence="5" id="KW-1185">Reference proteome</keyword>
<organism evidence="4 5">
    <name type="scientific">Lactobacillus apis</name>
    <dbReference type="NCBI Taxonomy" id="303541"/>
    <lineage>
        <taxon>Bacteria</taxon>
        <taxon>Bacillati</taxon>
        <taxon>Bacillota</taxon>
        <taxon>Bacilli</taxon>
        <taxon>Lactobacillales</taxon>
        <taxon>Lactobacillaceae</taxon>
        <taxon>Lactobacillus</taxon>
    </lineage>
</organism>
<dbReference type="PROSITE" id="PS50977">
    <property type="entry name" value="HTH_TETR_2"/>
    <property type="match status" value="1"/>
</dbReference>
<gene>
    <name evidence="4" type="ORF">JF72_01280</name>
</gene>
<keyword evidence="1 2" id="KW-0238">DNA-binding</keyword>
<evidence type="ECO:0000313" key="4">
    <source>
        <dbReference type="EMBL" id="KJY62147.1"/>
    </source>
</evidence>
<dbReference type="InterPro" id="IPR001647">
    <property type="entry name" value="HTH_TetR"/>
</dbReference>
<evidence type="ECO:0000256" key="1">
    <source>
        <dbReference type="ARBA" id="ARBA00023125"/>
    </source>
</evidence>
<comment type="caution">
    <text evidence="4">The sequence shown here is derived from an EMBL/GenBank/DDBJ whole genome shotgun (WGS) entry which is preliminary data.</text>
</comment>
<dbReference type="AlphaFoldDB" id="A0A0F4LTN8"/>
<reference evidence="4 5" key="1">
    <citation type="submission" date="2015-01" db="EMBL/GenBank/DDBJ databases">
        <title>Comparative genomics of the lactic acid bacteria isolated from the honey bee gut.</title>
        <authorList>
            <person name="Ellegaard K.M."/>
            <person name="Tamarit D."/>
            <person name="Javelind E."/>
            <person name="Olofsson T."/>
            <person name="Andersson S.G."/>
            <person name="Vasquez A."/>
        </authorList>
    </citation>
    <scope>NUCLEOTIDE SEQUENCE [LARGE SCALE GENOMIC DNA]</scope>
    <source>
        <strain evidence="4 5">Hma11</strain>
    </source>
</reference>
<dbReference type="GO" id="GO:0003677">
    <property type="term" value="F:DNA binding"/>
    <property type="evidence" value="ECO:0007669"/>
    <property type="project" value="UniProtKB-UniRule"/>
</dbReference>
<dbReference type="SUPFAM" id="SSF46689">
    <property type="entry name" value="Homeodomain-like"/>
    <property type="match status" value="1"/>
</dbReference>
<dbReference type="InterPro" id="IPR009057">
    <property type="entry name" value="Homeodomain-like_sf"/>
</dbReference>